<sequence>MKEDAALWRTLVPINRIKETLSCSKTSFTVVPFSDAIRSDTQVLETTRKTTASRRAPCLSNMVGTNTLHMAATLIGSALELPQSWGTADGAVCFVDGDDAITSVIYDCAFEFENAESFLCMANAL</sequence>
<dbReference type="EMBL" id="CP144700">
    <property type="protein sequence ID" value="WVZ25894.1"/>
    <property type="molecule type" value="Genomic_DNA"/>
</dbReference>
<dbReference type="AlphaFoldDB" id="A0AAQ3SFS0"/>
<evidence type="ECO:0000313" key="1">
    <source>
        <dbReference type="EMBL" id="WVZ25894.1"/>
    </source>
</evidence>
<organism evidence="1 2">
    <name type="scientific">Vigna mungo</name>
    <name type="common">Black gram</name>
    <name type="synonym">Phaseolus mungo</name>
    <dbReference type="NCBI Taxonomy" id="3915"/>
    <lineage>
        <taxon>Eukaryota</taxon>
        <taxon>Viridiplantae</taxon>
        <taxon>Streptophyta</taxon>
        <taxon>Embryophyta</taxon>
        <taxon>Tracheophyta</taxon>
        <taxon>Spermatophyta</taxon>
        <taxon>Magnoliopsida</taxon>
        <taxon>eudicotyledons</taxon>
        <taxon>Gunneridae</taxon>
        <taxon>Pentapetalae</taxon>
        <taxon>rosids</taxon>
        <taxon>fabids</taxon>
        <taxon>Fabales</taxon>
        <taxon>Fabaceae</taxon>
        <taxon>Papilionoideae</taxon>
        <taxon>50 kb inversion clade</taxon>
        <taxon>NPAAA clade</taxon>
        <taxon>indigoferoid/millettioid clade</taxon>
        <taxon>Phaseoleae</taxon>
        <taxon>Vigna</taxon>
    </lineage>
</organism>
<reference evidence="1 2" key="1">
    <citation type="journal article" date="2023" name="Life. Sci Alliance">
        <title>Evolutionary insights into 3D genome organization and epigenetic landscape of Vigna mungo.</title>
        <authorList>
            <person name="Junaid A."/>
            <person name="Singh B."/>
            <person name="Bhatia S."/>
        </authorList>
    </citation>
    <scope>NUCLEOTIDE SEQUENCE [LARGE SCALE GENOMIC DNA]</scope>
    <source>
        <strain evidence="1">Urdbean</strain>
    </source>
</reference>
<gene>
    <name evidence="1" type="ORF">V8G54_004438</name>
</gene>
<keyword evidence="2" id="KW-1185">Reference proteome</keyword>
<dbReference type="Proteomes" id="UP001374535">
    <property type="component" value="Chromosome 1"/>
</dbReference>
<name>A0AAQ3SFS0_VIGMU</name>
<protein>
    <submittedName>
        <fullName evidence="1">Uncharacterized protein</fullName>
    </submittedName>
</protein>
<evidence type="ECO:0000313" key="2">
    <source>
        <dbReference type="Proteomes" id="UP001374535"/>
    </source>
</evidence>
<proteinExistence type="predicted"/>
<accession>A0AAQ3SFS0</accession>